<dbReference type="EMBL" id="CP102290">
    <property type="protein sequence ID" value="UWP61444.1"/>
    <property type="molecule type" value="Genomic_DNA"/>
</dbReference>
<feature type="transmembrane region" description="Helical" evidence="1">
    <location>
        <begin position="89"/>
        <end position="106"/>
    </location>
</feature>
<evidence type="ECO:0000313" key="2">
    <source>
        <dbReference type="EMBL" id="UWP61444.1"/>
    </source>
</evidence>
<protein>
    <submittedName>
        <fullName evidence="2">O-antigen polysaccharide polymerase Wzy family protein</fullName>
    </submittedName>
</protein>
<keyword evidence="1" id="KW-0812">Transmembrane</keyword>
<feature type="transmembrane region" description="Helical" evidence="1">
    <location>
        <begin position="177"/>
        <end position="197"/>
    </location>
</feature>
<keyword evidence="1" id="KW-0472">Membrane</keyword>
<evidence type="ECO:0000313" key="3">
    <source>
        <dbReference type="Proteomes" id="UP001060164"/>
    </source>
</evidence>
<dbReference type="Proteomes" id="UP001060164">
    <property type="component" value="Chromosome"/>
</dbReference>
<sequence>MKIKSLYGLLAIAVLLTAGLLTGVGGWFLLVLSAWLYLLLYACHNIKDRSMLFAFLIAFFVFLLGRDFLQQFVNYKTESFPGDVQAHAYISYFVSLLTLGLCYHLFTKYGNRRRRRNSDYVNHAGKVALIKRISLYVYYVSWVFAVVSEIAAGSFVAARGVTGYYTDFSEYLAGNTILYVISKIELIMPVAWNIYLAARPDKKQIRRPLILYVCYLVISLGSGQRSTAMLGILFLFVYFVYREGLNPDEAWITRKMVIIGVLAVPLLAVFASGYSIWREGGEISGIRFMDGFINFFYDQGVTSNVMKRAYMYRDKIPSDQTYILEFLHSGIFARLFGIRVYHGNTVEHALHGGSFTHALGYTVMGDAYLSGRGTGSCYIAELYQDFGYAGIVLGNVLYALLIAGIANRKKDERVLTTAVRFIIITQLLWAIRGSYTGFITQLFAPTTVITVVFVFVLAQLLFSKKAGGLAPGARSIMNGKR</sequence>
<dbReference type="Pfam" id="PF14296">
    <property type="entry name" value="O-ag_pol_Wzy"/>
    <property type="match status" value="1"/>
</dbReference>
<proteinExistence type="predicted"/>
<name>A0ABY5VMT6_9FIRM</name>
<dbReference type="RefSeq" id="WP_242830300.1">
    <property type="nucleotide sequence ID" value="NZ_CABLBR010000038.1"/>
</dbReference>
<feature type="transmembrane region" description="Helical" evidence="1">
    <location>
        <begin position="136"/>
        <end position="157"/>
    </location>
</feature>
<feature type="transmembrane region" description="Helical" evidence="1">
    <location>
        <begin position="209"/>
        <end position="241"/>
    </location>
</feature>
<evidence type="ECO:0000256" key="1">
    <source>
        <dbReference type="SAM" id="Phobius"/>
    </source>
</evidence>
<accession>A0ABY5VMT6</accession>
<dbReference type="InterPro" id="IPR029468">
    <property type="entry name" value="O-ag_pol_Wzy"/>
</dbReference>
<organism evidence="2 3">
    <name type="scientific">Ruminococcus gauvreauii</name>
    <dbReference type="NCBI Taxonomy" id="438033"/>
    <lineage>
        <taxon>Bacteria</taxon>
        <taxon>Bacillati</taxon>
        <taxon>Bacillota</taxon>
        <taxon>Clostridia</taxon>
        <taxon>Eubacteriales</taxon>
        <taxon>Oscillospiraceae</taxon>
        <taxon>Ruminococcus</taxon>
    </lineage>
</organism>
<feature type="transmembrane region" description="Helical" evidence="1">
    <location>
        <begin position="51"/>
        <end position="69"/>
    </location>
</feature>
<reference evidence="2" key="1">
    <citation type="journal article" date="2022" name="Cell">
        <title>Design, construction, and in vivo augmentation of a complex gut microbiome.</title>
        <authorList>
            <person name="Cheng A.G."/>
            <person name="Ho P.Y."/>
            <person name="Aranda-Diaz A."/>
            <person name="Jain S."/>
            <person name="Yu F.B."/>
            <person name="Meng X."/>
            <person name="Wang M."/>
            <person name="Iakiviak M."/>
            <person name="Nagashima K."/>
            <person name="Zhao A."/>
            <person name="Murugkar P."/>
            <person name="Patil A."/>
            <person name="Atabakhsh K."/>
            <person name="Weakley A."/>
            <person name="Yan J."/>
            <person name="Brumbaugh A.R."/>
            <person name="Higginbottom S."/>
            <person name="Dimas A."/>
            <person name="Shiver A.L."/>
            <person name="Deutschbauer A."/>
            <person name="Neff N."/>
            <person name="Sonnenburg J.L."/>
            <person name="Huang K.C."/>
            <person name="Fischbach M.A."/>
        </authorList>
    </citation>
    <scope>NUCLEOTIDE SEQUENCE</scope>
    <source>
        <strain evidence="2">DSM 19829</strain>
    </source>
</reference>
<gene>
    <name evidence="2" type="ORF">NQ502_17140</name>
</gene>
<feature type="transmembrane region" description="Helical" evidence="1">
    <location>
        <begin position="438"/>
        <end position="462"/>
    </location>
</feature>
<feature type="transmembrane region" description="Helical" evidence="1">
    <location>
        <begin position="256"/>
        <end position="277"/>
    </location>
</feature>
<feature type="transmembrane region" description="Helical" evidence="1">
    <location>
        <begin position="386"/>
        <end position="407"/>
    </location>
</feature>
<feature type="transmembrane region" description="Helical" evidence="1">
    <location>
        <begin position="414"/>
        <end position="432"/>
    </location>
</feature>
<keyword evidence="3" id="KW-1185">Reference proteome</keyword>
<keyword evidence="1" id="KW-1133">Transmembrane helix</keyword>
<feature type="transmembrane region" description="Helical" evidence="1">
    <location>
        <begin position="6"/>
        <end position="39"/>
    </location>
</feature>
<dbReference type="NCBIfam" id="TIGR04370">
    <property type="entry name" value="glyco_rpt_poly"/>
    <property type="match status" value="1"/>
</dbReference>